<reference evidence="1 3" key="2">
    <citation type="journal article" date="2018" name="Plant J.">
        <title>The Physcomitrella patens chromosome-scale assembly reveals moss genome structure and evolution.</title>
        <authorList>
            <person name="Lang D."/>
            <person name="Ullrich K.K."/>
            <person name="Murat F."/>
            <person name="Fuchs J."/>
            <person name="Jenkins J."/>
            <person name="Haas F.B."/>
            <person name="Piednoel M."/>
            <person name="Gundlach H."/>
            <person name="Van Bel M."/>
            <person name="Meyberg R."/>
            <person name="Vives C."/>
            <person name="Morata J."/>
            <person name="Symeonidi A."/>
            <person name="Hiss M."/>
            <person name="Muchero W."/>
            <person name="Kamisugi Y."/>
            <person name="Saleh O."/>
            <person name="Blanc G."/>
            <person name="Decker E.L."/>
            <person name="van Gessel N."/>
            <person name="Grimwood J."/>
            <person name="Hayes R.D."/>
            <person name="Graham S.W."/>
            <person name="Gunter L.E."/>
            <person name="McDaniel S.F."/>
            <person name="Hoernstein S.N.W."/>
            <person name="Larsson A."/>
            <person name="Li F.W."/>
            <person name="Perroud P.F."/>
            <person name="Phillips J."/>
            <person name="Ranjan P."/>
            <person name="Rokshar D.S."/>
            <person name="Rothfels C.J."/>
            <person name="Schneider L."/>
            <person name="Shu S."/>
            <person name="Stevenson D.W."/>
            <person name="Thummler F."/>
            <person name="Tillich M."/>
            <person name="Villarreal Aguilar J.C."/>
            <person name="Widiez T."/>
            <person name="Wong G.K."/>
            <person name="Wymore A."/>
            <person name="Zhang Y."/>
            <person name="Zimmer A.D."/>
            <person name="Quatrano R.S."/>
            <person name="Mayer K.F.X."/>
            <person name="Goodstein D."/>
            <person name="Casacuberta J.M."/>
            <person name="Vandepoele K."/>
            <person name="Reski R."/>
            <person name="Cuming A.C."/>
            <person name="Tuskan G.A."/>
            <person name="Maumus F."/>
            <person name="Salse J."/>
            <person name="Schmutz J."/>
            <person name="Rensing S.A."/>
        </authorList>
    </citation>
    <scope>NUCLEOTIDE SEQUENCE [LARGE SCALE GENOMIC DNA]</scope>
    <source>
        <strain evidence="2 3">cv. Gransden 2004</strain>
    </source>
</reference>
<dbReference type="Proteomes" id="UP000006727">
    <property type="component" value="Chromosome 2"/>
</dbReference>
<name>A0A2K1L132_PHYPA</name>
<reference evidence="1 3" key="1">
    <citation type="journal article" date="2008" name="Science">
        <title>The Physcomitrella genome reveals evolutionary insights into the conquest of land by plants.</title>
        <authorList>
            <person name="Rensing S."/>
            <person name="Lang D."/>
            <person name="Zimmer A."/>
            <person name="Terry A."/>
            <person name="Salamov A."/>
            <person name="Shapiro H."/>
            <person name="Nishiyama T."/>
            <person name="Perroud P.-F."/>
            <person name="Lindquist E."/>
            <person name="Kamisugi Y."/>
            <person name="Tanahashi T."/>
            <person name="Sakakibara K."/>
            <person name="Fujita T."/>
            <person name="Oishi K."/>
            <person name="Shin-I T."/>
            <person name="Kuroki Y."/>
            <person name="Toyoda A."/>
            <person name="Suzuki Y."/>
            <person name="Hashimoto A."/>
            <person name="Yamaguchi K."/>
            <person name="Sugano A."/>
            <person name="Kohara Y."/>
            <person name="Fujiyama A."/>
            <person name="Anterola A."/>
            <person name="Aoki S."/>
            <person name="Ashton N."/>
            <person name="Barbazuk W.B."/>
            <person name="Barker E."/>
            <person name="Bennetzen J."/>
            <person name="Bezanilla M."/>
            <person name="Blankenship R."/>
            <person name="Cho S.H."/>
            <person name="Dutcher S."/>
            <person name="Estelle M."/>
            <person name="Fawcett J.A."/>
            <person name="Gundlach H."/>
            <person name="Hanada K."/>
            <person name="Heyl A."/>
            <person name="Hicks K.A."/>
            <person name="Hugh J."/>
            <person name="Lohr M."/>
            <person name="Mayer K."/>
            <person name="Melkozernov A."/>
            <person name="Murata T."/>
            <person name="Nelson D."/>
            <person name="Pils B."/>
            <person name="Prigge M."/>
            <person name="Reiss B."/>
            <person name="Renner T."/>
            <person name="Rombauts S."/>
            <person name="Rushton P."/>
            <person name="Sanderfoot A."/>
            <person name="Schween G."/>
            <person name="Shiu S.-H."/>
            <person name="Stueber K."/>
            <person name="Theodoulou F.L."/>
            <person name="Tu H."/>
            <person name="Van de Peer Y."/>
            <person name="Verrier P.J."/>
            <person name="Waters E."/>
            <person name="Wood A."/>
            <person name="Yang L."/>
            <person name="Cove D."/>
            <person name="Cuming A."/>
            <person name="Hasebe M."/>
            <person name="Lucas S."/>
            <person name="Mishler D.B."/>
            <person name="Reski R."/>
            <person name="Grigoriev I."/>
            <person name="Quatrano R.S."/>
            <person name="Boore J.L."/>
        </authorList>
    </citation>
    <scope>NUCLEOTIDE SEQUENCE [LARGE SCALE GENOMIC DNA]</scope>
    <source>
        <strain evidence="2 3">cv. Gransden 2004</strain>
    </source>
</reference>
<sequence length="114" mass="12665">MPLYRIVGHAGLSGSSVEVCTDGKFRLHWSKERASGLLSRIVWKNSESVIEVYVFVHSSGLVQSGTFLCTVEASPSRLQVSSCKIVKVCWTATGFLSKNECFFVIHLCNFFQTV</sequence>
<evidence type="ECO:0000313" key="1">
    <source>
        <dbReference type="EMBL" id="PNR59736.1"/>
    </source>
</evidence>
<gene>
    <name evidence="1" type="ORF">PHYPA_002528</name>
</gene>
<protein>
    <submittedName>
        <fullName evidence="1 2">Uncharacterized protein</fullName>
    </submittedName>
</protein>
<dbReference type="EnsemblPlants" id="Pp3c2_11169V3.1">
    <property type="protein sequence ID" value="Pp3c2_11169V3.1"/>
    <property type="gene ID" value="Pp3c2_11169"/>
</dbReference>
<dbReference type="EMBL" id="ABEU02000002">
    <property type="protein sequence ID" value="PNR59736.1"/>
    <property type="molecule type" value="Genomic_DNA"/>
</dbReference>
<accession>A0A2K1L132</accession>
<evidence type="ECO:0000313" key="2">
    <source>
        <dbReference type="EnsemblPlants" id="Pp3c2_11169V3.1"/>
    </source>
</evidence>
<evidence type="ECO:0000313" key="3">
    <source>
        <dbReference type="Proteomes" id="UP000006727"/>
    </source>
</evidence>
<proteinExistence type="predicted"/>
<organism evidence="1">
    <name type="scientific">Physcomitrium patens</name>
    <name type="common">Spreading-leaved earth moss</name>
    <name type="synonym">Physcomitrella patens</name>
    <dbReference type="NCBI Taxonomy" id="3218"/>
    <lineage>
        <taxon>Eukaryota</taxon>
        <taxon>Viridiplantae</taxon>
        <taxon>Streptophyta</taxon>
        <taxon>Embryophyta</taxon>
        <taxon>Bryophyta</taxon>
        <taxon>Bryophytina</taxon>
        <taxon>Bryopsida</taxon>
        <taxon>Funariidae</taxon>
        <taxon>Funariales</taxon>
        <taxon>Funariaceae</taxon>
        <taxon>Physcomitrium</taxon>
    </lineage>
</organism>
<dbReference type="InParanoid" id="A0A2K1L132"/>
<dbReference type="AlphaFoldDB" id="A0A2K1L132"/>
<keyword evidence="3" id="KW-1185">Reference proteome</keyword>
<dbReference type="Gramene" id="Pp3c2_11169V3.1">
    <property type="protein sequence ID" value="Pp3c2_11169V3.1"/>
    <property type="gene ID" value="Pp3c2_11169"/>
</dbReference>
<reference evidence="2" key="3">
    <citation type="submission" date="2020-12" db="UniProtKB">
        <authorList>
            <consortium name="EnsemblPlants"/>
        </authorList>
    </citation>
    <scope>IDENTIFICATION</scope>
</reference>